<dbReference type="EMBL" id="BQNZ01000003">
    <property type="protein sequence ID" value="GKH73580.1"/>
    <property type="molecule type" value="Genomic_DNA"/>
</dbReference>
<protein>
    <submittedName>
        <fullName evidence="2">Peptidase</fullName>
    </submittedName>
</protein>
<accession>A0AA37NG77</accession>
<feature type="transmembrane region" description="Helical" evidence="1">
    <location>
        <begin position="231"/>
        <end position="252"/>
    </location>
</feature>
<comment type="caution">
    <text evidence="2">The sequence shown here is derived from an EMBL/GenBank/DDBJ whole genome shotgun (WGS) entry which is preliminary data.</text>
</comment>
<reference evidence="2" key="1">
    <citation type="submission" date="2022-01" db="EMBL/GenBank/DDBJ databases">
        <title>Novel bile acid biosynthetic pathways are enriched in the microbiome of centenarians.</title>
        <authorList>
            <person name="Sato Y."/>
            <person name="Atarashi K."/>
            <person name="Plichta R.D."/>
            <person name="Arai Y."/>
            <person name="Sasajima S."/>
            <person name="Kearney M.S."/>
            <person name="Suda W."/>
            <person name="Takeshita K."/>
            <person name="Sasaki T."/>
            <person name="Okamoto S."/>
            <person name="Skelly N.A."/>
            <person name="Okamura Y."/>
            <person name="Vlamakis H."/>
            <person name="Li Y."/>
            <person name="Tanoue T."/>
            <person name="Takei H."/>
            <person name="Nittono H."/>
            <person name="Narushima S."/>
            <person name="Irie J."/>
            <person name="Itoh H."/>
            <person name="Moriya K."/>
            <person name="Sugiura Y."/>
            <person name="Suematsu M."/>
            <person name="Moritoki N."/>
            <person name="Shibata S."/>
            <person name="Littman R.D."/>
            <person name="Fischbach A.M."/>
            <person name="Uwamino Y."/>
            <person name="Inoue T."/>
            <person name="Honda A."/>
            <person name="Hattori M."/>
            <person name="Murai T."/>
            <person name="Xavier J.R."/>
            <person name="Hirose N."/>
            <person name="Honda K."/>
        </authorList>
    </citation>
    <scope>NUCLEOTIDE SEQUENCE</scope>
    <source>
        <strain evidence="2">CE91-St3</strain>
    </source>
</reference>
<evidence type="ECO:0000313" key="2">
    <source>
        <dbReference type="EMBL" id="GKH73580.1"/>
    </source>
</evidence>
<dbReference type="PANTHER" id="PTHR34219">
    <property type="entry name" value="IRON-REGULATED INNER MEMBRANE PROTEIN-RELATED"/>
    <property type="match status" value="1"/>
</dbReference>
<keyword evidence="1" id="KW-0812">Transmembrane</keyword>
<keyword evidence="1" id="KW-0472">Membrane</keyword>
<organism evidence="2 3">
    <name type="scientific">Parabacteroides merdae</name>
    <dbReference type="NCBI Taxonomy" id="46503"/>
    <lineage>
        <taxon>Bacteria</taxon>
        <taxon>Pseudomonadati</taxon>
        <taxon>Bacteroidota</taxon>
        <taxon>Bacteroidia</taxon>
        <taxon>Bacteroidales</taxon>
        <taxon>Tannerellaceae</taxon>
        <taxon>Parabacteroides</taxon>
    </lineage>
</organism>
<proteinExistence type="predicted"/>
<dbReference type="InterPro" id="IPR005625">
    <property type="entry name" value="PepSY-ass_TM"/>
</dbReference>
<dbReference type="Proteomes" id="UP001055114">
    <property type="component" value="Unassembled WGS sequence"/>
</dbReference>
<evidence type="ECO:0000256" key="1">
    <source>
        <dbReference type="SAM" id="Phobius"/>
    </source>
</evidence>
<evidence type="ECO:0000313" key="3">
    <source>
        <dbReference type="Proteomes" id="UP001055114"/>
    </source>
</evidence>
<dbReference type="RefSeq" id="WP_229101596.1">
    <property type="nucleotide sequence ID" value="NZ_DAWEDW010000109.1"/>
</dbReference>
<name>A0AA37NG77_9BACT</name>
<dbReference type="AlphaFoldDB" id="A0AA37NG77"/>
<keyword evidence="1" id="KW-1133">Transmembrane helix</keyword>
<feature type="transmembrane region" description="Helical" evidence="1">
    <location>
        <begin position="430"/>
        <end position="454"/>
    </location>
</feature>
<sequence>MWFVSGIVMMYHTYPRVEKEQALAFAEDIDTVLLPIQNLVEELPLRDPVKSISLNKRAGENVIRISTEEEEFLLNARTGLPIGKFSSGQLQQIANRWSSGDAMLKDTLNEIDVWLIGAYPFKDFPVYHYCFPDEEKGELYLSSRTGDALQFTTWKSRFWAWVGAIPHWIYVKQFRAHGRQPWKDIVLWVSGIGILMTLSGIYVGIRSFRIARKKHHTGTPYRKRLFRWHHLAGLCFGLFTLTWIFSGFMSLAQVPQWISKVHEPRNVRDEINGSSLALDAYRLDCQRILEQEGIKNLTWTSLGGYPCYKVETEKETYLVDATIPSEVRRLEVDETFCREMMQHIRGKEVPVEVSLLTEYDNYYISLKNALPLPVYKIKVRDADKSCYYLDPVDGSCRYFNENTRYRVWMYKGLHCFSTVFFARHHTLRDVLMWILLLGGCVLSVTGVILSIRYVSRN</sequence>
<feature type="transmembrane region" description="Helical" evidence="1">
    <location>
        <begin position="185"/>
        <end position="205"/>
    </location>
</feature>
<gene>
    <name evidence="2" type="ORF">CE91St3_34430</name>
</gene>
<dbReference type="PANTHER" id="PTHR34219:SF6">
    <property type="entry name" value="BLR3280 PROTEIN"/>
    <property type="match status" value="1"/>
</dbReference>